<feature type="compositionally biased region" description="Low complexity" evidence="1">
    <location>
        <begin position="994"/>
        <end position="1003"/>
    </location>
</feature>
<evidence type="ECO:0000313" key="4">
    <source>
        <dbReference type="WBParaSite" id="HDID_0000173701-mRNA-1"/>
    </source>
</evidence>
<feature type="compositionally biased region" description="Basic and acidic residues" evidence="1">
    <location>
        <begin position="512"/>
        <end position="523"/>
    </location>
</feature>
<feature type="region of interest" description="Disordered" evidence="1">
    <location>
        <begin position="136"/>
        <end position="160"/>
    </location>
</feature>
<feature type="compositionally biased region" description="Low complexity" evidence="1">
    <location>
        <begin position="894"/>
        <end position="915"/>
    </location>
</feature>
<evidence type="ECO:0000313" key="2">
    <source>
        <dbReference type="EMBL" id="VDL19199.1"/>
    </source>
</evidence>
<dbReference type="AlphaFoldDB" id="A0A0R3SBB1"/>
<accession>A0A0R3SBB1</accession>
<dbReference type="OrthoDB" id="5877502at2759"/>
<feature type="compositionally biased region" description="Polar residues" evidence="1">
    <location>
        <begin position="916"/>
        <end position="933"/>
    </location>
</feature>
<feature type="compositionally biased region" description="Basic and acidic residues" evidence="1">
    <location>
        <begin position="949"/>
        <end position="967"/>
    </location>
</feature>
<gene>
    <name evidence="2" type="ORF">HDID_LOCUS1738</name>
</gene>
<sequence>MDNNGPGVNGPNQLTSSDIMSLNVNIASQPLNQSVPTSLSVSLAAHSQLNSLSPGFVPQQPTFLPVVSTSVNAPLHQNSSMSALQNAPITLPPQPTNASENGRLRSYSSTAAYYKEYYVNVMNYLKNRIDAVESGNSSNSLQLHTAPPPSIPNGLPQDNDPWSHAEAVMKGYFHQRGSRDFDWASWNNYLSWISRLHPTWYECFCECSRNLGIDWNVMYKKFLESKSLADDLTPAFDLSKPPPTTTSDPQQAPPPPITNPFPLTSIPPPKDARVWCEDCDLYLPDQRAYDIHLRAVVHIQNALTKTITLNNPLLPIEPLSLPRNRPFLDTSRPSSKVHLRLQHLLDICIQPLIGLNYVVEFQRRNLLECIYICDLCNKRAFLPSAVIQHVCSRRHRMAYLKYHYPPLFHLMKLDNSCSSVKKRRLSSYAQQIESNEGRKRLSIMMERENCNSIEIEGASFKTRVGVPKTKVRKLKLPLKLVTEKIEEKEYKEKPSDALLTSDVATPESNVEVPEKEKEEEKPSEVPSTLVVDSKVTDKIPLSEKAENEDIEEGEMLDCSSTSSYIDAIDDGGSQDNEDSDALPSSKQDDQLELETRCCGRGVIFSPSQSSDEDEEEEYNHELPSFFTSGVENQPGDATSSIQVHLPDFEVGFVSERPQLPDMSTEEKESTYDGDLSGFINEITNEGLLNVQREELSRPQQPVSEEKLSPSDSQLAESFEHEVQWALKRVKKVQRKINHLQFNFISQPKPSTSAPLLPNPPKPTTPSTTQDNVSSCKPLASTNGESVSDIVTRAVRVLLGEFKPPLLSSPKPTQTQLTSSTTAANTSSRTLLRQPSFIPTLLTMVKTTSSEVGDTSKSGDDSENPPPPKRPNVDKLDGVKSLLATPIDALNALLSGGSSSSSQIQQDNKQKPQQSPIMYTNQTPSTNITSTTPAPTEIFDGYSFFNRQVEEEQKAKKQEQEEAEKLQQEGKQVGDSASTTNKVKKPPLLSHRPRASTVTTTTATHTRSRLAAFADMYGMNERPFPQPSSTQQLVQQQQQQNYSTTQSVLPPQLRAAAPTVSVNPTAAIQQAAAIQASQNAWLAAATASLWQQQQPHVPLLGTPGTPLAGANPALGLNPAAAAFGGGTLQPNAFMMPPNYFGGGPILRPPQWRP</sequence>
<protein>
    <submittedName>
        <fullName evidence="4">C2H2-type domain-containing protein</fullName>
    </submittedName>
</protein>
<feature type="region of interest" description="Disordered" evidence="1">
    <location>
        <begin position="949"/>
        <end position="1003"/>
    </location>
</feature>
<feature type="region of interest" description="Disordered" evidence="1">
    <location>
        <begin position="802"/>
        <end position="834"/>
    </location>
</feature>
<feature type="region of interest" description="Disordered" evidence="1">
    <location>
        <begin position="847"/>
        <end position="874"/>
    </location>
</feature>
<name>A0A0R3SBB1_HYMDI</name>
<feature type="region of interest" description="Disordered" evidence="1">
    <location>
        <begin position="234"/>
        <end position="263"/>
    </location>
</feature>
<reference evidence="2 3" key="2">
    <citation type="submission" date="2018-11" db="EMBL/GenBank/DDBJ databases">
        <authorList>
            <consortium name="Pathogen Informatics"/>
        </authorList>
    </citation>
    <scope>NUCLEOTIDE SEQUENCE [LARGE SCALE GENOMIC DNA]</scope>
</reference>
<dbReference type="WBParaSite" id="HDID_0000173701-mRNA-1">
    <property type="protein sequence ID" value="HDID_0000173701-mRNA-1"/>
    <property type="gene ID" value="HDID_0000173701"/>
</dbReference>
<feature type="region of interest" description="Disordered" evidence="1">
    <location>
        <begin position="743"/>
        <end position="783"/>
    </location>
</feature>
<feature type="region of interest" description="Disordered" evidence="1">
    <location>
        <begin position="893"/>
        <end position="936"/>
    </location>
</feature>
<dbReference type="Proteomes" id="UP000274504">
    <property type="component" value="Unassembled WGS sequence"/>
</dbReference>
<feature type="compositionally biased region" description="Pro residues" evidence="1">
    <location>
        <begin position="251"/>
        <end position="263"/>
    </location>
</feature>
<reference evidence="4" key="1">
    <citation type="submission" date="2017-02" db="UniProtKB">
        <authorList>
            <consortium name="WormBaseParasite"/>
        </authorList>
    </citation>
    <scope>IDENTIFICATION</scope>
</reference>
<dbReference type="EMBL" id="UYSG01000352">
    <property type="protein sequence ID" value="VDL19199.1"/>
    <property type="molecule type" value="Genomic_DNA"/>
</dbReference>
<feature type="compositionally biased region" description="Polar residues" evidence="1">
    <location>
        <begin position="769"/>
        <end position="783"/>
    </location>
</feature>
<feature type="region of interest" description="Disordered" evidence="1">
    <location>
        <begin position="490"/>
        <end position="590"/>
    </location>
</feature>
<evidence type="ECO:0000256" key="1">
    <source>
        <dbReference type="SAM" id="MobiDB-lite"/>
    </source>
</evidence>
<evidence type="ECO:0000313" key="3">
    <source>
        <dbReference type="Proteomes" id="UP000274504"/>
    </source>
</evidence>
<feature type="compositionally biased region" description="Low complexity" evidence="1">
    <location>
        <begin position="807"/>
        <end position="830"/>
    </location>
</feature>
<proteinExistence type="predicted"/>
<dbReference type="STRING" id="6216.A0A0R3SBB1"/>
<feature type="compositionally biased region" description="Basic and acidic residues" evidence="1">
    <location>
        <begin position="534"/>
        <end position="547"/>
    </location>
</feature>
<organism evidence="4">
    <name type="scientific">Hymenolepis diminuta</name>
    <name type="common">Rat tapeworm</name>
    <dbReference type="NCBI Taxonomy" id="6216"/>
    <lineage>
        <taxon>Eukaryota</taxon>
        <taxon>Metazoa</taxon>
        <taxon>Spiralia</taxon>
        <taxon>Lophotrochozoa</taxon>
        <taxon>Platyhelminthes</taxon>
        <taxon>Cestoda</taxon>
        <taxon>Eucestoda</taxon>
        <taxon>Cyclophyllidea</taxon>
        <taxon>Hymenolepididae</taxon>
        <taxon>Hymenolepis</taxon>
    </lineage>
</organism>